<keyword evidence="4" id="KW-1185">Reference proteome</keyword>
<reference evidence="3 4" key="1">
    <citation type="submission" date="2016-07" db="EMBL/GenBank/DDBJ databases">
        <title>Pervasive Adenine N6-methylation of Active Genes in Fungi.</title>
        <authorList>
            <consortium name="DOE Joint Genome Institute"/>
            <person name="Mondo S.J."/>
            <person name="Dannebaum R.O."/>
            <person name="Kuo R.C."/>
            <person name="Labutti K."/>
            <person name="Haridas S."/>
            <person name="Kuo A."/>
            <person name="Salamov A."/>
            <person name="Ahrendt S.R."/>
            <person name="Lipzen A."/>
            <person name="Sullivan W."/>
            <person name="Andreopoulos W.B."/>
            <person name="Clum A."/>
            <person name="Lindquist E."/>
            <person name="Daum C."/>
            <person name="Ramamoorthy G.K."/>
            <person name="Gryganskyi A."/>
            <person name="Culley D."/>
            <person name="Magnuson J.K."/>
            <person name="James T.Y."/>
            <person name="O'Malley M.A."/>
            <person name="Stajich J.E."/>
            <person name="Spatafora J.W."/>
            <person name="Visel A."/>
            <person name="Grigoriev I.V."/>
        </authorList>
    </citation>
    <scope>NUCLEOTIDE SEQUENCE [LARGE SCALE GENOMIC DNA]</scope>
    <source>
        <strain evidence="3 4">JEL800</strain>
    </source>
</reference>
<comment type="caution">
    <text evidence="3">The sequence shown here is derived from an EMBL/GenBank/DDBJ whole genome shotgun (WGS) entry which is preliminary data.</text>
</comment>
<evidence type="ECO:0000256" key="1">
    <source>
        <dbReference type="SAM" id="MobiDB-lite"/>
    </source>
</evidence>
<keyword evidence="2" id="KW-1133">Transmembrane helix</keyword>
<feature type="transmembrane region" description="Helical" evidence="2">
    <location>
        <begin position="61"/>
        <end position="80"/>
    </location>
</feature>
<sequence>MHAPNQTSTTSTSTSTSTSTASALDPRTESTEPLVPISELTPLLLGRPPTNPPIKVNIKTVIVFLFALLATLTLFAASISPPASTVAGPRFSLPINNFAKIRIETSGHGSASFHILDREMAFNQVVFETEFRFNKDATSRDVNSQVKFTIVPDGDDAAGWSTFTIRVLYEEDRVRENDYTIHVKAIVPKDCDCALRTFELNDRRSDVVWDSKVSVVESFAVNVRMGSVNVSTALNTQRLSLKTEVGAFYLKKLNVLDSVVMDVGTGYISGNIVGYNELEVSAETGEVDLKLQPGKDAISSTNIQVRTGVITARVAGFSGMYEAKTDLGKVDVTTGESGTKLPANGRIGTGNSKSFISAIVSTIGDVILHFV</sequence>
<feature type="compositionally biased region" description="Low complexity" evidence="1">
    <location>
        <begin position="7"/>
        <end position="23"/>
    </location>
</feature>
<feature type="region of interest" description="Disordered" evidence="1">
    <location>
        <begin position="1"/>
        <end position="32"/>
    </location>
</feature>
<name>A0A1Y2CGE8_9FUNG</name>
<keyword evidence="2" id="KW-0812">Transmembrane</keyword>
<proteinExistence type="predicted"/>
<dbReference type="AlphaFoldDB" id="A0A1Y2CGE8"/>
<evidence type="ECO:0000313" key="4">
    <source>
        <dbReference type="Proteomes" id="UP000193642"/>
    </source>
</evidence>
<dbReference type="EMBL" id="MCGO01000018">
    <property type="protein sequence ID" value="ORY46133.1"/>
    <property type="molecule type" value="Genomic_DNA"/>
</dbReference>
<organism evidence="3 4">
    <name type="scientific">Rhizoclosmatium globosum</name>
    <dbReference type="NCBI Taxonomy" id="329046"/>
    <lineage>
        <taxon>Eukaryota</taxon>
        <taxon>Fungi</taxon>
        <taxon>Fungi incertae sedis</taxon>
        <taxon>Chytridiomycota</taxon>
        <taxon>Chytridiomycota incertae sedis</taxon>
        <taxon>Chytridiomycetes</taxon>
        <taxon>Chytridiales</taxon>
        <taxon>Chytriomycetaceae</taxon>
        <taxon>Rhizoclosmatium</taxon>
    </lineage>
</organism>
<evidence type="ECO:0000313" key="3">
    <source>
        <dbReference type="EMBL" id="ORY46133.1"/>
    </source>
</evidence>
<dbReference type="OrthoDB" id="2165785at2759"/>
<evidence type="ECO:0008006" key="5">
    <source>
        <dbReference type="Google" id="ProtNLM"/>
    </source>
</evidence>
<keyword evidence="2" id="KW-0472">Membrane</keyword>
<protein>
    <recommendedName>
        <fullName evidence="5">Adhesin domain-containing protein</fullName>
    </recommendedName>
</protein>
<dbReference type="Proteomes" id="UP000193642">
    <property type="component" value="Unassembled WGS sequence"/>
</dbReference>
<evidence type="ECO:0000256" key="2">
    <source>
        <dbReference type="SAM" id="Phobius"/>
    </source>
</evidence>
<gene>
    <name evidence="3" type="ORF">BCR33DRAFT_849728</name>
</gene>
<accession>A0A1Y2CGE8</accession>